<proteinExistence type="predicted"/>
<reference evidence="1" key="1">
    <citation type="journal article" date="2023" name="Plant J.">
        <title>The genome of the king protea, Protea cynaroides.</title>
        <authorList>
            <person name="Chang J."/>
            <person name="Duong T.A."/>
            <person name="Schoeman C."/>
            <person name="Ma X."/>
            <person name="Roodt D."/>
            <person name="Barker N."/>
            <person name="Li Z."/>
            <person name="Van de Peer Y."/>
            <person name="Mizrachi E."/>
        </authorList>
    </citation>
    <scope>NUCLEOTIDE SEQUENCE</scope>
    <source>
        <tissue evidence="1">Young leaves</tissue>
    </source>
</reference>
<evidence type="ECO:0000313" key="2">
    <source>
        <dbReference type="Proteomes" id="UP001141806"/>
    </source>
</evidence>
<evidence type="ECO:0000313" key="1">
    <source>
        <dbReference type="EMBL" id="KAJ4965935.1"/>
    </source>
</evidence>
<gene>
    <name evidence="1" type="ORF">NE237_017784</name>
</gene>
<keyword evidence="2" id="KW-1185">Reference proteome</keyword>
<comment type="caution">
    <text evidence="1">The sequence shown here is derived from an EMBL/GenBank/DDBJ whole genome shotgun (WGS) entry which is preliminary data.</text>
</comment>
<name>A0A9Q0QNB1_9MAGN</name>
<dbReference type="InterPro" id="IPR025322">
    <property type="entry name" value="PADRE_dom"/>
</dbReference>
<accession>A0A9Q0QNB1</accession>
<organism evidence="1 2">
    <name type="scientific">Protea cynaroides</name>
    <dbReference type="NCBI Taxonomy" id="273540"/>
    <lineage>
        <taxon>Eukaryota</taxon>
        <taxon>Viridiplantae</taxon>
        <taxon>Streptophyta</taxon>
        <taxon>Embryophyta</taxon>
        <taxon>Tracheophyta</taxon>
        <taxon>Spermatophyta</taxon>
        <taxon>Magnoliopsida</taxon>
        <taxon>Proteales</taxon>
        <taxon>Proteaceae</taxon>
        <taxon>Protea</taxon>
    </lineage>
</organism>
<dbReference type="PANTHER" id="PTHR33052">
    <property type="entry name" value="DUF4228 DOMAIN PROTEIN-RELATED"/>
    <property type="match status" value="1"/>
</dbReference>
<protein>
    <submittedName>
        <fullName evidence="1">Uncharacterized protein</fullName>
    </submittedName>
</protein>
<dbReference type="Proteomes" id="UP001141806">
    <property type="component" value="Unassembled WGS sequence"/>
</dbReference>
<sequence>MGGCFSVSSLPSFDIIRLVHFDGFVEDIDDSVTVAEIASNPPKCFVCTPAQLLCFSSSKALPQDTQLQRGHLYFILPLKTLQWEASPVDFISLATRLNKVAKQWGSINAKHQQRSPVSDLLRTMRRSKSTTERVSLISEQDKSVEQEPVVKMDRHKMSCRVPSWKPILETINEKSFGRRSESDLHSPLIRTAVVA</sequence>
<dbReference type="AlphaFoldDB" id="A0A9Q0QNB1"/>
<dbReference type="Pfam" id="PF14009">
    <property type="entry name" value="PADRE"/>
    <property type="match status" value="1"/>
</dbReference>
<dbReference type="EMBL" id="JAMYWD010000007">
    <property type="protein sequence ID" value="KAJ4965935.1"/>
    <property type="molecule type" value="Genomic_DNA"/>
</dbReference>
<dbReference type="OrthoDB" id="736928at2759"/>